<evidence type="ECO:0000313" key="2">
    <source>
        <dbReference type="Proteomes" id="UP001259420"/>
    </source>
</evidence>
<proteinExistence type="predicted"/>
<comment type="caution">
    <text evidence="1">The sequence shown here is derived from an EMBL/GenBank/DDBJ whole genome shotgun (WGS) entry which is preliminary data.</text>
</comment>
<evidence type="ECO:0000313" key="1">
    <source>
        <dbReference type="EMBL" id="MDR6605460.1"/>
    </source>
</evidence>
<gene>
    <name evidence="1" type="ORF">J2X87_000511</name>
</gene>
<dbReference type="Proteomes" id="UP001259420">
    <property type="component" value="Unassembled WGS sequence"/>
</dbReference>
<sequence>MTAPVPCGSGLAREEALPHTDKTWLIPISHKHHTLRDMAWERLPV</sequence>
<protein>
    <submittedName>
        <fullName evidence="1">Uncharacterized protein</fullName>
    </submittedName>
</protein>
<name>A0ACC6JGN8_9PSED</name>
<accession>A0ACC6JGN8</accession>
<organism evidence="1 2">
    <name type="scientific">Pseudomonas synxantha</name>
    <dbReference type="NCBI Taxonomy" id="47883"/>
    <lineage>
        <taxon>Bacteria</taxon>
        <taxon>Pseudomonadati</taxon>
        <taxon>Pseudomonadota</taxon>
        <taxon>Gammaproteobacteria</taxon>
        <taxon>Pseudomonadales</taxon>
        <taxon>Pseudomonadaceae</taxon>
        <taxon>Pseudomonas</taxon>
    </lineage>
</organism>
<reference evidence="1" key="1">
    <citation type="submission" date="2023-07" db="EMBL/GenBank/DDBJ databases">
        <title>Sorghum-associated microbial communities from plants grown in Nebraska, USA.</title>
        <authorList>
            <person name="Schachtman D."/>
        </authorList>
    </citation>
    <scope>NUCLEOTIDE SEQUENCE</scope>
    <source>
        <strain evidence="1">BE46</strain>
    </source>
</reference>
<keyword evidence="2" id="KW-1185">Reference proteome</keyword>
<dbReference type="EMBL" id="JAVDSD010000001">
    <property type="protein sequence ID" value="MDR6605460.1"/>
    <property type="molecule type" value="Genomic_DNA"/>
</dbReference>